<keyword evidence="1" id="KW-0812">Transmembrane</keyword>
<feature type="transmembrane region" description="Helical" evidence="1">
    <location>
        <begin position="100"/>
        <end position="127"/>
    </location>
</feature>
<keyword evidence="1" id="KW-1133">Transmembrane helix</keyword>
<name>A0ABX1YRJ6_9BACL</name>
<keyword evidence="1" id="KW-0472">Membrane</keyword>
<evidence type="ECO:0000313" key="3">
    <source>
        <dbReference type="Proteomes" id="UP000596857"/>
    </source>
</evidence>
<sequence>MEEKSMLCLIKAEIYKLVHDRSFFILLALSIVLGGFLMLDQGELTGYESVFASLYNAPILMLLTCVFGALYIGKDFADHTLYHIICAGHSRNHVFLSKTILFVAGSNMILLLQPILSIALNAGIYGWGHQSFGSDLKEIIKLFLTTAVLNAAMCGISLLAAFICKDVGKTLSIPALFYFLTIFLLNGPNAKEIARFIPLGQLRLLIGDSSSTGAALLVGIIFLGCFCVAAGRIFNHSELY</sequence>
<feature type="transmembrane region" description="Helical" evidence="1">
    <location>
        <begin position="21"/>
        <end position="39"/>
    </location>
</feature>
<feature type="transmembrane region" description="Helical" evidence="1">
    <location>
        <begin position="175"/>
        <end position="194"/>
    </location>
</feature>
<gene>
    <name evidence="2" type="ORF">GC101_33080</name>
</gene>
<reference evidence="2 3" key="1">
    <citation type="submission" date="2019-10" db="EMBL/GenBank/DDBJ databases">
        <title>Description of Paenibacillus terricola sp. nov.</title>
        <authorList>
            <person name="Carlier A."/>
            <person name="Qi S."/>
        </authorList>
    </citation>
    <scope>NUCLEOTIDE SEQUENCE [LARGE SCALE GENOMIC DNA]</scope>
    <source>
        <strain evidence="2 3">LMG 31459</strain>
    </source>
</reference>
<comment type="caution">
    <text evidence="2">The sequence shown here is derived from an EMBL/GenBank/DDBJ whole genome shotgun (WGS) entry which is preliminary data.</text>
</comment>
<evidence type="ECO:0000313" key="2">
    <source>
        <dbReference type="EMBL" id="NOU83697.1"/>
    </source>
</evidence>
<accession>A0ABX1YRJ6</accession>
<feature type="transmembrane region" description="Helical" evidence="1">
    <location>
        <begin position="139"/>
        <end position="163"/>
    </location>
</feature>
<keyword evidence="3" id="KW-1185">Reference proteome</keyword>
<evidence type="ECO:0008006" key="4">
    <source>
        <dbReference type="Google" id="ProtNLM"/>
    </source>
</evidence>
<feature type="transmembrane region" description="Helical" evidence="1">
    <location>
        <begin position="214"/>
        <end position="234"/>
    </location>
</feature>
<dbReference type="Proteomes" id="UP000596857">
    <property type="component" value="Unassembled WGS sequence"/>
</dbReference>
<dbReference type="EMBL" id="WHOB01000094">
    <property type="protein sequence ID" value="NOU83697.1"/>
    <property type="molecule type" value="Genomic_DNA"/>
</dbReference>
<protein>
    <recommendedName>
        <fullName evidence="4">ABC transporter permease</fullName>
    </recommendedName>
</protein>
<feature type="transmembrane region" description="Helical" evidence="1">
    <location>
        <begin position="51"/>
        <end position="72"/>
    </location>
</feature>
<organism evidence="2 3">
    <name type="scientific">Paenibacillus phytohabitans</name>
    <dbReference type="NCBI Taxonomy" id="2654978"/>
    <lineage>
        <taxon>Bacteria</taxon>
        <taxon>Bacillati</taxon>
        <taxon>Bacillota</taxon>
        <taxon>Bacilli</taxon>
        <taxon>Bacillales</taxon>
        <taxon>Paenibacillaceae</taxon>
        <taxon>Paenibacillus</taxon>
    </lineage>
</organism>
<proteinExistence type="predicted"/>
<evidence type="ECO:0000256" key="1">
    <source>
        <dbReference type="SAM" id="Phobius"/>
    </source>
</evidence>